<evidence type="ECO:0000313" key="2">
    <source>
        <dbReference type="Proteomes" id="UP000027265"/>
    </source>
</evidence>
<dbReference type="HOGENOM" id="CLU_2671412_0_0_1"/>
<keyword evidence="2" id="KW-1185">Reference proteome</keyword>
<reference evidence="2" key="1">
    <citation type="journal article" date="2014" name="Proc. Natl. Acad. Sci. U.S.A.">
        <title>Extensive sampling of basidiomycete genomes demonstrates inadequacy of the white-rot/brown-rot paradigm for wood decay fungi.</title>
        <authorList>
            <person name="Riley R."/>
            <person name="Salamov A.A."/>
            <person name="Brown D.W."/>
            <person name="Nagy L.G."/>
            <person name="Floudas D."/>
            <person name="Held B.W."/>
            <person name="Levasseur A."/>
            <person name="Lombard V."/>
            <person name="Morin E."/>
            <person name="Otillar R."/>
            <person name="Lindquist E.A."/>
            <person name="Sun H."/>
            <person name="LaButti K.M."/>
            <person name="Schmutz J."/>
            <person name="Jabbour D."/>
            <person name="Luo H."/>
            <person name="Baker S.E."/>
            <person name="Pisabarro A.G."/>
            <person name="Walton J.D."/>
            <person name="Blanchette R.A."/>
            <person name="Henrissat B."/>
            <person name="Martin F."/>
            <person name="Cullen D."/>
            <person name="Hibbett D.S."/>
            <person name="Grigoriev I.V."/>
        </authorList>
    </citation>
    <scope>NUCLEOTIDE SEQUENCE [LARGE SCALE GENOMIC DNA]</scope>
    <source>
        <strain evidence="2">MUCL 33604</strain>
    </source>
</reference>
<dbReference type="AlphaFoldDB" id="A0A067PYA8"/>
<sequence>MIWLALSFCHPRVDPQNCFTQFLVIQPLSLLTDPLLPPQPSTALRRGWCSVLIDPMTSAYTVLHRPLVRHPSPGS</sequence>
<dbReference type="Proteomes" id="UP000027265">
    <property type="component" value="Unassembled WGS sequence"/>
</dbReference>
<dbReference type="EMBL" id="KL197716">
    <property type="protein sequence ID" value="KDQ58855.1"/>
    <property type="molecule type" value="Genomic_DNA"/>
</dbReference>
<protein>
    <submittedName>
        <fullName evidence="1">Uncharacterized protein</fullName>
    </submittedName>
</protein>
<evidence type="ECO:0000313" key="1">
    <source>
        <dbReference type="EMBL" id="KDQ58855.1"/>
    </source>
</evidence>
<organism evidence="1 2">
    <name type="scientific">Jaapia argillacea MUCL 33604</name>
    <dbReference type="NCBI Taxonomy" id="933084"/>
    <lineage>
        <taxon>Eukaryota</taxon>
        <taxon>Fungi</taxon>
        <taxon>Dikarya</taxon>
        <taxon>Basidiomycota</taxon>
        <taxon>Agaricomycotina</taxon>
        <taxon>Agaricomycetes</taxon>
        <taxon>Agaricomycetidae</taxon>
        <taxon>Jaapiales</taxon>
        <taxon>Jaapiaceae</taxon>
        <taxon>Jaapia</taxon>
    </lineage>
</organism>
<dbReference type="InParanoid" id="A0A067PYA8"/>
<gene>
    <name evidence="1" type="ORF">JAAARDRAFT_646364</name>
</gene>
<accession>A0A067PYA8</accession>
<name>A0A067PYA8_9AGAM</name>
<proteinExistence type="predicted"/>